<reference evidence="1 2" key="1">
    <citation type="journal article" date="2016" name="Proc. Natl. Acad. Sci. U.S.A.">
        <title>Lipid metabolic changes in an early divergent fungus govern the establishment of a mutualistic symbiosis with endobacteria.</title>
        <authorList>
            <person name="Lastovetsky O.A."/>
            <person name="Gaspar M.L."/>
            <person name="Mondo S.J."/>
            <person name="LaButti K.M."/>
            <person name="Sandor L."/>
            <person name="Grigoriev I.V."/>
            <person name="Henry S.A."/>
            <person name="Pawlowska T.E."/>
        </authorList>
    </citation>
    <scope>NUCLEOTIDE SEQUENCE [LARGE SCALE GENOMIC DNA]</scope>
    <source>
        <strain evidence="1 2">ATCC 11559</strain>
    </source>
</reference>
<evidence type="ECO:0000313" key="1">
    <source>
        <dbReference type="EMBL" id="ORE21565.1"/>
    </source>
</evidence>
<proteinExistence type="predicted"/>
<evidence type="ECO:0000313" key="2">
    <source>
        <dbReference type="Proteomes" id="UP000242381"/>
    </source>
</evidence>
<organism evidence="1 2">
    <name type="scientific">Rhizopus microsporus</name>
    <dbReference type="NCBI Taxonomy" id="58291"/>
    <lineage>
        <taxon>Eukaryota</taxon>
        <taxon>Fungi</taxon>
        <taxon>Fungi incertae sedis</taxon>
        <taxon>Mucoromycota</taxon>
        <taxon>Mucoromycotina</taxon>
        <taxon>Mucoromycetes</taxon>
        <taxon>Mucorales</taxon>
        <taxon>Mucorineae</taxon>
        <taxon>Rhizopodaceae</taxon>
        <taxon>Rhizopus</taxon>
    </lineage>
</organism>
<gene>
    <name evidence="1" type="ORF">BCV71DRAFT_232185</name>
</gene>
<name>A0A1X0SBA5_RHIZD</name>
<sequence>MIDISRISFPNDLQLAISVVKHLSDTLKSIYVTEDQSELIKCDVTLSTISFIYDIIWTVNISAKYNTVNSLKPWCFKSELFMGKNFCTPLPLVLYQTESAGYLSIASKLINMAAHMNISANEITSLRNMLISVQYWKDLGFPDNVSDVVFT</sequence>
<dbReference type="EMBL" id="KV921277">
    <property type="protein sequence ID" value="ORE21565.1"/>
    <property type="molecule type" value="Genomic_DNA"/>
</dbReference>
<dbReference type="Proteomes" id="UP000242381">
    <property type="component" value="Unassembled WGS sequence"/>
</dbReference>
<accession>A0A1X0SBA5</accession>
<dbReference type="AlphaFoldDB" id="A0A1X0SBA5"/>
<protein>
    <submittedName>
        <fullName evidence="1">Uncharacterized protein</fullName>
    </submittedName>
</protein>